<feature type="transmembrane region" description="Helical" evidence="12">
    <location>
        <begin position="799"/>
        <end position="827"/>
    </location>
</feature>
<organism evidence="17 18">
    <name type="scientific">Petromyzon marinus</name>
    <name type="common">Sea lamprey</name>
    <dbReference type="NCBI Taxonomy" id="7757"/>
    <lineage>
        <taxon>Eukaryota</taxon>
        <taxon>Metazoa</taxon>
        <taxon>Chordata</taxon>
        <taxon>Craniata</taxon>
        <taxon>Vertebrata</taxon>
        <taxon>Cyclostomata</taxon>
        <taxon>Hyperoartia</taxon>
        <taxon>Petromyzontiformes</taxon>
        <taxon>Petromyzontidae</taxon>
        <taxon>Petromyzon</taxon>
    </lineage>
</organism>
<keyword evidence="17" id="KW-1185">Reference proteome</keyword>
<evidence type="ECO:0000256" key="3">
    <source>
        <dbReference type="ARBA" id="ARBA00022692"/>
    </source>
</evidence>
<dbReference type="InterPro" id="IPR003961">
    <property type="entry name" value="FN3_dom"/>
</dbReference>
<feature type="domain" description="Tyrosine-protein phosphatase" evidence="14">
    <location>
        <begin position="898"/>
        <end position="1158"/>
    </location>
</feature>
<dbReference type="PANTHER" id="PTHR47028">
    <property type="entry name" value="RECEPTOR-TYPE TYROSINE-PROTEIN PHOSPHATASE O"/>
    <property type="match status" value="1"/>
</dbReference>
<evidence type="ECO:0000256" key="6">
    <source>
        <dbReference type="ARBA" id="ARBA00022912"/>
    </source>
</evidence>
<evidence type="ECO:0000259" key="14">
    <source>
        <dbReference type="PROSITE" id="PS50055"/>
    </source>
</evidence>
<reference evidence="18" key="1">
    <citation type="submission" date="2025-08" db="UniProtKB">
        <authorList>
            <consortium name="RefSeq"/>
        </authorList>
    </citation>
    <scope>IDENTIFICATION</scope>
    <source>
        <tissue evidence="18">Sperm</tissue>
    </source>
</reference>
<dbReference type="GO" id="GO:0003093">
    <property type="term" value="P:regulation of glomerular filtration"/>
    <property type="evidence" value="ECO:0007669"/>
    <property type="project" value="TreeGrafter"/>
</dbReference>
<dbReference type="GeneID" id="116939849"/>
<feature type="region of interest" description="Disordered" evidence="11">
    <location>
        <begin position="254"/>
        <end position="302"/>
    </location>
</feature>
<proteinExistence type="predicted"/>
<comment type="catalytic activity">
    <reaction evidence="10">
        <text>O-phospho-L-tyrosyl-[protein] + H2O = L-tyrosyl-[protein] + phosphate</text>
        <dbReference type="Rhea" id="RHEA:10684"/>
        <dbReference type="Rhea" id="RHEA-COMP:10136"/>
        <dbReference type="Rhea" id="RHEA-COMP:20101"/>
        <dbReference type="ChEBI" id="CHEBI:15377"/>
        <dbReference type="ChEBI" id="CHEBI:43474"/>
        <dbReference type="ChEBI" id="CHEBI:46858"/>
        <dbReference type="ChEBI" id="CHEBI:61978"/>
        <dbReference type="EC" id="3.1.3.48"/>
    </reaction>
</comment>
<keyword evidence="3 12" id="KW-0812">Transmembrane</keyword>
<keyword evidence="4 13" id="KW-0732">Signal</keyword>
<evidence type="ECO:0000313" key="17">
    <source>
        <dbReference type="Proteomes" id="UP001318040"/>
    </source>
</evidence>
<accession>A0AAJ7SU27</accession>
<evidence type="ECO:0000259" key="16">
    <source>
        <dbReference type="PROSITE" id="PS50853"/>
    </source>
</evidence>
<evidence type="ECO:0000259" key="15">
    <source>
        <dbReference type="PROSITE" id="PS50056"/>
    </source>
</evidence>
<feature type="compositionally biased region" description="Polar residues" evidence="11">
    <location>
        <begin position="260"/>
        <end position="276"/>
    </location>
</feature>
<evidence type="ECO:0000256" key="12">
    <source>
        <dbReference type="SAM" id="Phobius"/>
    </source>
</evidence>
<evidence type="ECO:0000256" key="11">
    <source>
        <dbReference type="SAM" id="MobiDB-lite"/>
    </source>
</evidence>
<dbReference type="InterPro" id="IPR000242">
    <property type="entry name" value="PTP_cat"/>
</dbReference>
<dbReference type="InterPro" id="IPR013783">
    <property type="entry name" value="Ig-like_fold"/>
</dbReference>
<dbReference type="SUPFAM" id="SSF49265">
    <property type="entry name" value="Fibronectin type III"/>
    <property type="match status" value="2"/>
</dbReference>
<dbReference type="GO" id="GO:0004725">
    <property type="term" value="F:protein tyrosine phosphatase activity"/>
    <property type="evidence" value="ECO:0007669"/>
    <property type="project" value="UniProtKB-EC"/>
</dbReference>
<keyword evidence="7 12" id="KW-1133">Transmembrane helix</keyword>
<dbReference type="Proteomes" id="UP001318040">
    <property type="component" value="Chromosome 7"/>
</dbReference>
<feature type="chain" id="PRO_5042526922" description="protein-tyrosine-phosphatase" evidence="13">
    <location>
        <begin position="24"/>
        <end position="1196"/>
    </location>
</feature>
<keyword evidence="5" id="KW-0378">Hydrolase</keyword>
<feature type="domain" description="Tyrosine specific protein phosphatases" evidence="15">
    <location>
        <begin position="1077"/>
        <end position="1149"/>
    </location>
</feature>
<dbReference type="CDD" id="cd00063">
    <property type="entry name" value="FN3"/>
    <property type="match status" value="2"/>
</dbReference>
<dbReference type="EC" id="3.1.3.48" evidence="2"/>
<dbReference type="Pfam" id="PF00102">
    <property type="entry name" value="Y_phosphatase"/>
    <property type="match status" value="1"/>
</dbReference>
<dbReference type="FunFam" id="3.90.190.10:FF:000009">
    <property type="entry name" value="Receptor-type tyrosine-protein phosphatase beta"/>
    <property type="match status" value="1"/>
</dbReference>
<keyword evidence="8 12" id="KW-0472">Membrane</keyword>
<comment type="subcellular location">
    <subcellularLocation>
        <location evidence="1">Membrane</location>
        <topology evidence="1">Single-pass type I membrane protein</topology>
    </subcellularLocation>
</comment>
<dbReference type="InterPro" id="IPR042996">
    <property type="entry name" value="PTPRO"/>
</dbReference>
<dbReference type="GO" id="GO:0005886">
    <property type="term" value="C:plasma membrane"/>
    <property type="evidence" value="ECO:0007669"/>
    <property type="project" value="TreeGrafter"/>
</dbReference>
<dbReference type="SUPFAM" id="SSF52799">
    <property type="entry name" value="(Phosphotyrosine protein) phosphatases II"/>
    <property type="match status" value="1"/>
</dbReference>
<dbReference type="PRINTS" id="PR00700">
    <property type="entry name" value="PRTYPHPHTASE"/>
</dbReference>
<dbReference type="InterPro" id="IPR000387">
    <property type="entry name" value="Tyr_Pase_dom"/>
</dbReference>
<dbReference type="GO" id="GO:0098978">
    <property type="term" value="C:glutamatergic synapse"/>
    <property type="evidence" value="ECO:0007669"/>
    <property type="project" value="TreeGrafter"/>
</dbReference>
<evidence type="ECO:0000256" key="5">
    <source>
        <dbReference type="ARBA" id="ARBA00022801"/>
    </source>
</evidence>
<evidence type="ECO:0000256" key="7">
    <source>
        <dbReference type="ARBA" id="ARBA00022989"/>
    </source>
</evidence>
<feature type="compositionally biased region" description="Low complexity" evidence="11">
    <location>
        <begin position="277"/>
        <end position="290"/>
    </location>
</feature>
<dbReference type="GO" id="GO:0098982">
    <property type="term" value="C:GABA-ergic synapse"/>
    <property type="evidence" value="ECO:0007669"/>
    <property type="project" value="TreeGrafter"/>
</dbReference>
<evidence type="ECO:0000256" key="8">
    <source>
        <dbReference type="ARBA" id="ARBA00023136"/>
    </source>
</evidence>
<evidence type="ECO:0000313" key="18">
    <source>
        <dbReference type="RefSeq" id="XP_032804648.1"/>
    </source>
</evidence>
<evidence type="ECO:0000256" key="9">
    <source>
        <dbReference type="ARBA" id="ARBA00023180"/>
    </source>
</evidence>
<dbReference type="GO" id="GO:0090090">
    <property type="term" value="P:negative regulation of canonical Wnt signaling pathway"/>
    <property type="evidence" value="ECO:0007669"/>
    <property type="project" value="TreeGrafter"/>
</dbReference>
<feature type="domain" description="Fibronectin type-III" evidence="16">
    <location>
        <begin position="423"/>
        <end position="516"/>
    </location>
</feature>
<dbReference type="PANTHER" id="PTHR47028:SF1">
    <property type="entry name" value="RECEPTOR-TYPE TYROSINE-PROTEIN PHOSPHATASE O"/>
    <property type="match status" value="1"/>
</dbReference>
<feature type="transmembrane region" description="Helical" evidence="12">
    <location>
        <begin position="839"/>
        <end position="858"/>
    </location>
</feature>
<dbReference type="InterPro" id="IPR016130">
    <property type="entry name" value="Tyr_Pase_AS"/>
</dbReference>
<protein>
    <recommendedName>
        <fullName evidence="2">protein-tyrosine-phosphatase</fullName>
        <ecNumber evidence="2">3.1.3.48</ecNumber>
    </recommendedName>
</protein>
<dbReference type="GO" id="GO:0007411">
    <property type="term" value="P:axon guidance"/>
    <property type="evidence" value="ECO:0007669"/>
    <property type="project" value="TreeGrafter"/>
</dbReference>
<dbReference type="PROSITE" id="PS50853">
    <property type="entry name" value="FN3"/>
    <property type="match status" value="2"/>
</dbReference>
<dbReference type="InterPro" id="IPR003595">
    <property type="entry name" value="Tyr_Pase_cat"/>
</dbReference>
<evidence type="ECO:0000256" key="13">
    <source>
        <dbReference type="SAM" id="SignalP"/>
    </source>
</evidence>
<gene>
    <name evidence="18" type="primary">LOC116939849</name>
</gene>
<evidence type="ECO:0000256" key="2">
    <source>
        <dbReference type="ARBA" id="ARBA00013064"/>
    </source>
</evidence>
<dbReference type="Gene3D" id="3.90.190.10">
    <property type="entry name" value="Protein tyrosine phosphatase superfamily"/>
    <property type="match status" value="1"/>
</dbReference>
<dbReference type="RefSeq" id="XP_032804648.1">
    <property type="nucleotide sequence ID" value="XM_032948757.1"/>
</dbReference>
<dbReference type="PROSITE" id="PS00383">
    <property type="entry name" value="TYR_PHOSPHATASE_1"/>
    <property type="match status" value="1"/>
</dbReference>
<evidence type="ECO:0000256" key="10">
    <source>
        <dbReference type="ARBA" id="ARBA00051722"/>
    </source>
</evidence>
<dbReference type="SMART" id="SM00404">
    <property type="entry name" value="PTPc_motif"/>
    <property type="match status" value="1"/>
</dbReference>
<dbReference type="Gene3D" id="2.60.40.10">
    <property type="entry name" value="Immunoglobulins"/>
    <property type="match status" value="3"/>
</dbReference>
<dbReference type="PROSITE" id="PS50055">
    <property type="entry name" value="TYR_PHOSPHATASE_PTP"/>
    <property type="match status" value="1"/>
</dbReference>
<evidence type="ECO:0000256" key="1">
    <source>
        <dbReference type="ARBA" id="ARBA00004479"/>
    </source>
</evidence>
<dbReference type="InterPro" id="IPR036116">
    <property type="entry name" value="FN3_sf"/>
</dbReference>
<dbReference type="GO" id="GO:0045296">
    <property type="term" value="F:cadherin binding"/>
    <property type="evidence" value="ECO:0007669"/>
    <property type="project" value="TreeGrafter"/>
</dbReference>
<name>A0AAJ7SU27_PETMA</name>
<dbReference type="InterPro" id="IPR029021">
    <property type="entry name" value="Prot-tyrosine_phosphatase-like"/>
</dbReference>
<feature type="domain" description="Fibronectin type-III" evidence="16">
    <location>
        <begin position="712"/>
        <end position="800"/>
    </location>
</feature>
<keyword evidence="9" id="KW-0325">Glycoprotein</keyword>
<dbReference type="Pfam" id="PF00041">
    <property type="entry name" value="fn3"/>
    <property type="match status" value="2"/>
</dbReference>
<evidence type="ECO:0000256" key="4">
    <source>
        <dbReference type="ARBA" id="ARBA00022729"/>
    </source>
</evidence>
<feature type="signal peptide" evidence="13">
    <location>
        <begin position="1"/>
        <end position="23"/>
    </location>
</feature>
<dbReference type="GO" id="GO:0017147">
    <property type="term" value="F:Wnt-protein binding"/>
    <property type="evidence" value="ECO:0007669"/>
    <property type="project" value="TreeGrafter"/>
</dbReference>
<dbReference type="SMART" id="SM00194">
    <property type="entry name" value="PTPc"/>
    <property type="match status" value="1"/>
</dbReference>
<dbReference type="PROSITE" id="PS50056">
    <property type="entry name" value="TYR_PHOSPHATASE_2"/>
    <property type="match status" value="1"/>
</dbReference>
<dbReference type="AlphaFoldDB" id="A0AAJ7SU27"/>
<sequence length="1196" mass="133279">MPLLTSAPCVVLCALLSITVVELLEVQEDEDGRSLRVWARAGEVPANASSTWLTVQQNFREVLRTPPLPYIPTGPALDVGPVFPGFRYAVSLWAASGNTSVATWSTNATVITRPPAVVHAEVKEIPELRESAVLVTWHPPNRSSEAHYDGFEISYTQGIHIVHIYVMDPAVNKNIINGLWAGKCYEDLAVRSVVRDGHNYVRSNLHHGKLLFRPALPAPQNVLVVILTGDEDPAQRTDVLIVNVVLPNPTLAATAEPTDTLEQQMPGTATLPDTATPNSPSNGESSESGNFIEGGDDPAGGWPHGRDFDGAAVKPGDLAARVMVQWDPPAVAHADLIDSYKIYLEKQGQVTLLGSTASSRALLLLLQGPGSYLVHVRALIRAGPCASTESPAASAPINISHSQLEAMDTEAHPNGSLQEAPAQPGNVSVRLLDSGSAVVFWESPGEARYDSYLVLLQALDCGSAHGQHDDCSLRSSTERVLRGLTPGRLYGVRVALRWGGVQGRESEPYSFRTVPTGVKELEAEGLDPFTVKLSWKIPQVVFFTRYVVQLFYFDLHQQESIMRQIDIAENTTKGQTTLELEDLIPAWEYVIRVMMQSGENSTARVCCPDSSLIHVTSPLSPEIVEVAYEERRVLRVRWRYRHPGVSSAHSRLLRWELVVSGLRVYKKDVERKVMEASVLVTPGDLYNISVVAFTQHRHNVSAHHVISTSPDSPRAVNILNVTQTSVSLAWSCEGLVDYYLVTYTSLDSEQHIKLEQLSKEEHMTISGLSADTRYNISLVSISHQLSSPPSSLLITTPALLMNTLVLAIPLVLSMALLLTLALVYLMLRRRKQRAERCRTLPAFLASLPSCLRTGYFLVPPFVSWARKQGQLKKLSKPVQLDDFEMYIKEMSKDSDYKFSLEYEDLKLVGQEMSHNAASLPVNRQKNRYSNILPYDMSRVKLMALEGQEGSDYINANFIPGQNWIREFIATQGPLPNTQADFWRLVWEQNVRVIVMLTQCVEKGRTKCDRYWPLDTNLECHGGALVQLISEYVQEEWTTRTFKLMLQEEEETREITHYNYTAWPDHGVPTDKSIAGLLQFVRLVRGSQSEPVVRPLVVHCSAGVGRTGTFIALHRLIQHVRKHEFVDILGLVADMRRHRPAMVQTEDQYLFVHKCVLAMWRERKWQEPSYAIVFENMSSEPPGGGRATRPGCMDSSP</sequence>
<dbReference type="SMART" id="SM00060">
    <property type="entry name" value="FN3"/>
    <property type="match status" value="5"/>
</dbReference>
<keyword evidence="6" id="KW-0904">Protein phosphatase</keyword>